<dbReference type="PANTHER" id="PTHR47027:SF20">
    <property type="entry name" value="REVERSE TRANSCRIPTASE-LIKE PROTEIN WITH RNA-DIRECTED DNA POLYMERASE DOMAIN"/>
    <property type="match status" value="1"/>
</dbReference>
<proteinExistence type="predicted"/>
<evidence type="ECO:0000313" key="2">
    <source>
        <dbReference type="Proteomes" id="UP000299102"/>
    </source>
</evidence>
<dbReference type="EMBL" id="BGZK01000733">
    <property type="protein sequence ID" value="GBP58341.1"/>
    <property type="molecule type" value="Genomic_DNA"/>
</dbReference>
<dbReference type="Proteomes" id="UP000299102">
    <property type="component" value="Unassembled WGS sequence"/>
</dbReference>
<reference evidence="1 2" key="1">
    <citation type="journal article" date="2019" name="Commun. Biol.">
        <title>The bagworm genome reveals a unique fibroin gene that provides high tensile strength.</title>
        <authorList>
            <person name="Kono N."/>
            <person name="Nakamura H."/>
            <person name="Ohtoshi R."/>
            <person name="Tomita M."/>
            <person name="Numata K."/>
            <person name="Arakawa K."/>
        </authorList>
    </citation>
    <scope>NUCLEOTIDE SEQUENCE [LARGE SCALE GENOMIC DNA]</scope>
</reference>
<accession>A0A4C1X3Q3</accession>
<protein>
    <recommendedName>
        <fullName evidence="3">Reverse transcriptase domain-containing protein</fullName>
    </recommendedName>
</protein>
<name>A0A4C1X3Q3_EUMVA</name>
<evidence type="ECO:0008006" key="3">
    <source>
        <dbReference type="Google" id="ProtNLM"/>
    </source>
</evidence>
<comment type="caution">
    <text evidence="1">The sequence shown here is derived from an EMBL/GenBank/DDBJ whole genome shotgun (WGS) entry which is preliminary data.</text>
</comment>
<keyword evidence="2" id="KW-1185">Reference proteome</keyword>
<sequence>MDRSFSTSFRINGAYIDWFDTCRGERQEYITSPWLFNLFMDSCLYDLKEYELGLKMDELSVKWLLYADDQVILQTVEEGSESWLWQKKNESRINAEEIRSLRSMCGVSWEDICRNTNVKERCGSKENVVTRVERGMLR</sequence>
<organism evidence="1 2">
    <name type="scientific">Eumeta variegata</name>
    <name type="common">Bagworm moth</name>
    <name type="synonym">Eumeta japonica</name>
    <dbReference type="NCBI Taxonomy" id="151549"/>
    <lineage>
        <taxon>Eukaryota</taxon>
        <taxon>Metazoa</taxon>
        <taxon>Ecdysozoa</taxon>
        <taxon>Arthropoda</taxon>
        <taxon>Hexapoda</taxon>
        <taxon>Insecta</taxon>
        <taxon>Pterygota</taxon>
        <taxon>Neoptera</taxon>
        <taxon>Endopterygota</taxon>
        <taxon>Lepidoptera</taxon>
        <taxon>Glossata</taxon>
        <taxon>Ditrysia</taxon>
        <taxon>Tineoidea</taxon>
        <taxon>Psychidae</taxon>
        <taxon>Oiketicinae</taxon>
        <taxon>Eumeta</taxon>
    </lineage>
</organism>
<dbReference type="OrthoDB" id="8775810at2759"/>
<evidence type="ECO:0000313" key="1">
    <source>
        <dbReference type="EMBL" id="GBP58341.1"/>
    </source>
</evidence>
<gene>
    <name evidence="1" type="ORF">EVAR_40907_1</name>
</gene>
<dbReference type="AlphaFoldDB" id="A0A4C1X3Q3"/>
<dbReference type="PANTHER" id="PTHR47027">
    <property type="entry name" value="REVERSE TRANSCRIPTASE DOMAIN-CONTAINING PROTEIN"/>
    <property type="match status" value="1"/>
</dbReference>